<protein>
    <submittedName>
        <fullName evidence="3">C3H1-type domain-containing protein</fullName>
    </submittedName>
</protein>
<dbReference type="OrthoDB" id="418878at2759"/>
<dbReference type="EMBL" id="CAMXCT020000031">
    <property type="protein sequence ID" value="CAL1126119.1"/>
    <property type="molecule type" value="Genomic_DNA"/>
</dbReference>
<dbReference type="EMBL" id="CAMXCT010000031">
    <property type="protein sequence ID" value="CAI3972744.1"/>
    <property type="molecule type" value="Genomic_DNA"/>
</dbReference>
<evidence type="ECO:0000313" key="2">
    <source>
        <dbReference type="EMBL" id="CAL1126119.1"/>
    </source>
</evidence>
<evidence type="ECO:0000313" key="1">
    <source>
        <dbReference type="EMBL" id="CAI3972744.1"/>
    </source>
</evidence>
<organism evidence="1">
    <name type="scientific">Cladocopium goreaui</name>
    <dbReference type="NCBI Taxonomy" id="2562237"/>
    <lineage>
        <taxon>Eukaryota</taxon>
        <taxon>Sar</taxon>
        <taxon>Alveolata</taxon>
        <taxon>Dinophyceae</taxon>
        <taxon>Suessiales</taxon>
        <taxon>Symbiodiniaceae</taxon>
        <taxon>Cladocopium</taxon>
    </lineage>
</organism>
<sequence>MTLRYLHTFIDEEPLEPVEGLRRSRSFPLLGCPTWSEEEEPQDATARDANYVAQLQHKTLNTFPARPMAPPINPMTLERAVCAAPPDPVNDGSRGHPQLCAHPCIRIAKEGGCNLGDACGYCHLGHLSHGSRVAFDKRQRTLLHEM</sequence>
<reference evidence="1" key="1">
    <citation type="submission" date="2022-10" db="EMBL/GenBank/DDBJ databases">
        <authorList>
            <person name="Chen Y."/>
            <person name="Dougan E. K."/>
            <person name="Chan C."/>
            <person name="Rhodes N."/>
            <person name="Thang M."/>
        </authorList>
    </citation>
    <scope>NUCLEOTIDE SEQUENCE</scope>
</reference>
<dbReference type="EMBL" id="CAMXCT030000031">
    <property type="protein sequence ID" value="CAL4760056.1"/>
    <property type="molecule type" value="Genomic_DNA"/>
</dbReference>
<accession>A0A9P1BFW8</accession>
<proteinExistence type="predicted"/>
<comment type="caution">
    <text evidence="1">The sequence shown here is derived from an EMBL/GenBank/DDBJ whole genome shotgun (WGS) entry which is preliminary data.</text>
</comment>
<dbReference type="Proteomes" id="UP001152797">
    <property type="component" value="Unassembled WGS sequence"/>
</dbReference>
<keyword evidence="4" id="KW-1185">Reference proteome</keyword>
<reference evidence="2" key="2">
    <citation type="submission" date="2024-04" db="EMBL/GenBank/DDBJ databases">
        <authorList>
            <person name="Chen Y."/>
            <person name="Shah S."/>
            <person name="Dougan E. K."/>
            <person name="Thang M."/>
            <person name="Chan C."/>
        </authorList>
    </citation>
    <scope>NUCLEOTIDE SEQUENCE [LARGE SCALE GENOMIC DNA]</scope>
</reference>
<gene>
    <name evidence="1" type="ORF">C1SCF055_LOCUS1304</name>
</gene>
<evidence type="ECO:0000313" key="4">
    <source>
        <dbReference type="Proteomes" id="UP001152797"/>
    </source>
</evidence>
<feature type="non-terminal residue" evidence="1">
    <location>
        <position position="146"/>
    </location>
</feature>
<name>A0A9P1BFW8_9DINO</name>
<evidence type="ECO:0000313" key="3">
    <source>
        <dbReference type="EMBL" id="CAL4760056.1"/>
    </source>
</evidence>
<dbReference type="AlphaFoldDB" id="A0A9P1BFW8"/>